<evidence type="ECO:0000313" key="1">
    <source>
        <dbReference type="Proteomes" id="UP000887580"/>
    </source>
</evidence>
<organism evidence="1 2">
    <name type="scientific">Panagrolaimus sp. PS1159</name>
    <dbReference type="NCBI Taxonomy" id="55785"/>
    <lineage>
        <taxon>Eukaryota</taxon>
        <taxon>Metazoa</taxon>
        <taxon>Ecdysozoa</taxon>
        <taxon>Nematoda</taxon>
        <taxon>Chromadorea</taxon>
        <taxon>Rhabditida</taxon>
        <taxon>Tylenchina</taxon>
        <taxon>Panagrolaimomorpha</taxon>
        <taxon>Panagrolaimoidea</taxon>
        <taxon>Panagrolaimidae</taxon>
        <taxon>Panagrolaimus</taxon>
    </lineage>
</organism>
<protein>
    <submittedName>
        <fullName evidence="2">Uncharacterized protein</fullName>
    </submittedName>
</protein>
<dbReference type="WBParaSite" id="PS1159_v2.g17101.t1">
    <property type="protein sequence ID" value="PS1159_v2.g17101.t1"/>
    <property type="gene ID" value="PS1159_v2.g17101"/>
</dbReference>
<reference evidence="2" key="1">
    <citation type="submission" date="2022-11" db="UniProtKB">
        <authorList>
            <consortium name="WormBaseParasite"/>
        </authorList>
    </citation>
    <scope>IDENTIFICATION</scope>
</reference>
<name>A0AC35FFZ8_9BILA</name>
<proteinExistence type="predicted"/>
<evidence type="ECO:0000313" key="2">
    <source>
        <dbReference type="WBParaSite" id="PS1159_v2.g17101.t1"/>
    </source>
</evidence>
<sequence>MPGLDWIPGVAQMKSLGQLVTGDVDGFVETNLNFLQECPVVSQVTSVVQLAAGDDEGALETQKKCLGTINNVANATPVVGHVKGLVHYAVGDEDGGDRAMLSATRTTAVVGTGIVVGVATGGVGAIPTMLAAGGGIGAGLTYDGVHSVVTDKPQGFVAAIENAVENPKFSTIFDAAAVPTFDALGGIGGGKMGGQIRAKVDASVTKGANVQKVNALEVARDAKLAQLDSLGDNGGTTGQALQLGQEINALTSQIHQLQTGSTQFWYDVKQNQVVTQQTPTSVPIAGQYASDSDREALKNAFYEQKSTKQLQLTAQELEFLLHDKYYDLQNTGKCYTRKQKEQSISSKHKASPSLTLTKAFTHTKLSNVQKQYYQNDQNPNLNKKEEKEMEDRAWLPVRMPNQFTYTGGILTNSPFQGLLHSAIRHGSEWSRFIGQGTPYSNSWFTNKANEIENESDIYKKGQLQKDFEVEYMILKFAQMFEFIAKQKSIYKFICKNVNYSQYLGEGANSNGKVQVYFRVKNRFGKDEIMVIALSDEPFIPQLEFDDPRKIRSIITVYFRDIGDLKNGIVISKEF</sequence>
<accession>A0AC35FFZ8</accession>
<dbReference type="Proteomes" id="UP000887580">
    <property type="component" value="Unplaced"/>
</dbReference>